<sequence>MIEKSGQNAGAGNLNVHLNKLPQLAVAGDETPMTEAETAQMTIFYGGQVIVFNDFPADKAKEIMTLASKCSAVPNPHPAAFAPPLAAQSPAESTTSTPNIAPLVESRSALAALLSRLLAPVSPRNIKTSDIRFRHQFS</sequence>
<keyword evidence="2" id="KW-0539">Nucleus</keyword>
<dbReference type="PANTHER" id="PTHR33077:SF52">
    <property type="entry name" value="PROTEIN TIFY 11D"/>
    <property type="match status" value="1"/>
</dbReference>
<dbReference type="InterPro" id="IPR040390">
    <property type="entry name" value="TIFY/JAZ"/>
</dbReference>
<dbReference type="GO" id="GO:0005634">
    <property type="term" value="C:nucleus"/>
    <property type="evidence" value="ECO:0007669"/>
    <property type="project" value="UniProtKB-SubCell"/>
</dbReference>
<comment type="function">
    <text evidence="2">Repressor of jasmonate responses.</text>
</comment>
<evidence type="ECO:0000313" key="5">
    <source>
        <dbReference type="EMBL" id="KAL0426763.1"/>
    </source>
</evidence>
<comment type="similarity">
    <text evidence="1 2">Belongs to the TIFY/JAZ family.</text>
</comment>
<evidence type="ECO:0000256" key="2">
    <source>
        <dbReference type="RuleBase" id="RU369065"/>
    </source>
</evidence>
<dbReference type="PANTHER" id="PTHR33077">
    <property type="entry name" value="PROTEIN TIFY 4A-RELATED-RELATED"/>
    <property type="match status" value="1"/>
</dbReference>
<dbReference type="GO" id="GO:2000022">
    <property type="term" value="P:regulation of jasmonic acid mediated signaling pathway"/>
    <property type="evidence" value="ECO:0007669"/>
    <property type="project" value="UniProtKB-UniRule"/>
</dbReference>
<dbReference type="GO" id="GO:0009611">
    <property type="term" value="P:response to wounding"/>
    <property type="evidence" value="ECO:0007669"/>
    <property type="project" value="UniProtKB-UniRule"/>
</dbReference>
<evidence type="ECO:0000256" key="1">
    <source>
        <dbReference type="ARBA" id="ARBA00008614"/>
    </source>
</evidence>
<proteinExistence type="inferred from homology"/>
<name>A0AAW2VC47_9LAMI</name>
<dbReference type="AlphaFoldDB" id="A0AAW2VC47"/>
<gene>
    <name evidence="5" type="ORF">Slati_2851100</name>
</gene>
<dbReference type="GO" id="GO:0031347">
    <property type="term" value="P:regulation of defense response"/>
    <property type="evidence" value="ECO:0007669"/>
    <property type="project" value="UniProtKB-UniRule"/>
</dbReference>
<dbReference type="InterPro" id="IPR010399">
    <property type="entry name" value="Tify_dom"/>
</dbReference>
<keyword evidence="2" id="KW-1184">Jasmonic acid signaling pathway</keyword>
<comment type="caution">
    <text evidence="5">The sequence shown here is derived from an EMBL/GenBank/DDBJ whole genome shotgun (WGS) entry which is preliminary data.</text>
</comment>
<organism evidence="5">
    <name type="scientific">Sesamum latifolium</name>
    <dbReference type="NCBI Taxonomy" id="2727402"/>
    <lineage>
        <taxon>Eukaryota</taxon>
        <taxon>Viridiplantae</taxon>
        <taxon>Streptophyta</taxon>
        <taxon>Embryophyta</taxon>
        <taxon>Tracheophyta</taxon>
        <taxon>Spermatophyta</taxon>
        <taxon>Magnoliopsida</taxon>
        <taxon>eudicotyledons</taxon>
        <taxon>Gunneridae</taxon>
        <taxon>Pentapetalae</taxon>
        <taxon>asterids</taxon>
        <taxon>lamiids</taxon>
        <taxon>Lamiales</taxon>
        <taxon>Pedaliaceae</taxon>
        <taxon>Sesamum</taxon>
    </lineage>
</organism>
<accession>A0AAW2VC47</accession>
<evidence type="ECO:0000259" key="4">
    <source>
        <dbReference type="PROSITE" id="PS51320"/>
    </source>
</evidence>
<dbReference type="EMBL" id="JACGWN010000010">
    <property type="protein sequence ID" value="KAL0426763.1"/>
    <property type="molecule type" value="Genomic_DNA"/>
</dbReference>
<comment type="domain">
    <text evidence="2">The jas domain is required for interaction with COI1.</text>
</comment>
<dbReference type="Pfam" id="PF06200">
    <property type="entry name" value="tify"/>
    <property type="match status" value="1"/>
</dbReference>
<feature type="domain" description="Tify" evidence="4">
    <location>
        <begin position="34"/>
        <end position="69"/>
    </location>
</feature>
<comment type="subcellular location">
    <subcellularLocation>
        <location evidence="2">Nucleus</location>
    </subcellularLocation>
</comment>
<feature type="region of interest" description="Disordered" evidence="3">
    <location>
        <begin position="81"/>
        <end position="100"/>
    </location>
</feature>
<protein>
    <recommendedName>
        <fullName evidence="2">Protein TIFY</fullName>
    </recommendedName>
    <alternativeName>
        <fullName evidence="2">Jasmonate ZIM domain-containing protein</fullName>
    </alternativeName>
</protein>
<dbReference type="PROSITE" id="PS51320">
    <property type="entry name" value="TIFY"/>
    <property type="match status" value="1"/>
</dbReference>
<dbReference type="SMART" id="SM00979">
    <property type="entry name" value="TIFY"/>
    <property type="match status" value="1"/>
</dbReference>
<feature type="compositionally biased region" description="Low complexity" evidence="3">
    <location>
        <begin position="81"/>
        <end position="91"/>
    </location>
</feature>
<evidence type="ECO:0000256" key="3">
    <source>
        <dbReference type="SAM" id="MobiDB-lite"/>
    </source>
</evidence>
<reference evidence="5" key="1">
    <citation type="submission" date="2020-06" db="EMBL/GenBank/DDBJ databases">
        <authorList>
            <person name="Li T."/>
            <person name="Hu X."/>
            <person name="Zhang T."/>
            <person name="Song X."/>
            <person name="Zhang H."/>
            <person name="Dai N."/>
            <person name="Sheng W."/>
            <person name="Hou X."/>
            <person name="Wei L."/>
        </authorList>
    </citation>
    <scope>NUCLEOTIDE SEQUENCE</scope>
    <source>
        <strain evidence="5">KEN1</strain>
        <tissue evidence="5">Leaf</tissue>
    </source>
</reference>
<reference evidence="5" key="2">
    <citation type="journal article" date="2024" name="Plant">
        <title>Genomic evolution and insights into agronomic trait innovations of Sesamum species.</title>
        <authorList>
            <person name="Miao H."/>
            <person name="Wang L."/>
            <person name="Qu L."/>
            <person name="Liu H."/>
            <person name="Sun Y."/>
            <person name="Le M."/>
            <person name="Wang Q."/>
            <person name="Wei S."/>
            <person name="Zheng Y."/>
            <person name="Lin W."/>
            <person name="Duan Y."/>
            <person name="Cao H."/>
            <person name="Xiong S."/>
            <person name="Wang X."/>
            <person name="Wei L."/>
            <person name="Li C."/>
            <person name="Ma Q."/>
            <person name="Ju M."/>
            <person name="Zhao R."/>
            <person name="Li G."/>
            <person name="Mu C."/>
            <person name="Tian Q."/>
            <person name="Mei H."/>
            <person name="Zhang T."/>
            <person name="Gao T."/>
            <person name="Zhang H."/>
        </authorList>
    </citation>
    <scope>NUCLEOTIDE SEQUENCE</scope>
    <source>
        <strain evidence="5">KEN1</strain>
    </source>
</reference>